<evidence type="ECO:0000313" key="6">
    <source>
        <dbReference type="EMBL" id="CRK10993.1"/>
    </source>
</evidence>
<comment type="catalytic activity">
    <reaction evidence="5">
        <text>L-glutamine + H2O = L-glutamate + NH4(+)</text>
        <dbReference type="Rhea" id="RHEA:15889"/>
        <dbReference type="ChEBI" id="CHEBI:15377"/>
        <dbReference type="ChEBI" id="CHEBI:28938"/>
        <dbReference type="ChEBI" id="CHEBI:29985"/>
        <dbReference type="ChEBI" id="CHEBI:58359"/>
        <dbReference type="EC" id="3.5.1.2"/>
    </reaction>
</comment>
<evidence type="ECO:0000256" key="5">
    <source>
        <dbReference type="ARBA" id="ARBA00049534"/>
    </source>
</evidence>
<dbReference type="GO" id="GO:0006543">
    <property type="term" value="P:L-glutamine catabolic process"/>
    <property type="evidence" value="ECO:0007669"/>
    <property type="project" value="TreeGrafter"/>
</dbReference>
<evidence type="ECO:0000313" key="7">
    <source>
        <dbReference type="Proteomes" id="UP000045706"/>
    </source>
</evidence>
<accession>A0A0G4KMK5</accession>
<keyword evidence="4" id="KW-0378">Hydrolase</keyword>
<dbReference type="Pfam" id="PF04960">
    <property type="entry name" value="Glutaminase"/>
    <property type="match status" value="1"/>
</dbReference>
<sequence length="252" mass="28119">MKSPIPDYLNQVLKNARDNEDGAPAAYIETLAKADTSRLAVALAMVDGNIYSAGDDEVEFSIQSISKAFVYAIAIEDAGLERVLEKIGVEPSGDAFNRLSLHKGTNRPMNPMINAGAITAHSLVVRPNATAEERTERILLLALVEFRKLLVLLPIGSSTRKNDDENSDDDSHAVDPLDFTARILSVHRLKDELVVERNPREPEKRLLFAFRQFVETEYAYTVLKALVAVAPETQVDIEVECGVVFRRRQDWR</sequence>
<dbReference type="Gene3D" id="3.40.710.10">
    <property type="entry name" value="DD-peptidase/beta-lactamase superfamily"/>
    <property type="match status" value="1"/>
</dbReference>
<name>A0A0G4KMK5_VERLO</name>
<dbReference type="SUPFAM" id="SSF56601">
    <property type="entry name" value="beta-lactamase/transpeptidase-like"/>
    <property type="match status" value="1"/>
</dbReference>
<dbReference type="EMBL" id="CVQI01001803">
    <property type="protein sequence ID" value="CRK10993.1"/>
    <property type="molecule type" value="Genomic_DNA"/>
</dbReference>
<evidence type="ECO:0000256" key="4">
    <source>
        <dbReference type="ARBA" id="ARBA00022801"/>
    </source>
</evidence>
<gene>
    <name evidence="6" type="ORF">BN1723_017200</name>
</gene>
<dbReference type="Proteomes" id="UP000045706">
    <property type="component" value="Unassembled WGS sequence"/>
</dbReference>
<dbReference type="GO" id="GO:0004359">
    <property type="term" value="F:glutaminase activity"/>
    <property type="evidence" value="ECO:0007669"/>
    <property type="project" value="UniProtKB-EC"/>
</dbReference>
<dbReference type="PANTHER" id="PTHR12544:SF29">
    <property type="entry name" value="GLUTAMINASE"/>
    <property type="match status" value="1"/>
</dbReference>
<organism evidence="6 7">
    <name type="scientific">Verticillium longisporum</name>
    <name type="common">Verticillium dahliae var. longisporum</name>
    <dbReference type="NCBI Taxonomy" id="100787"/>
    <lineage>
        <taxon>Eukaryota</taxon>
        <taxon>Fungi</taxon>
        <taxon>Dikarya</taxon>
        <taxon>Ascomycota</taxon>
        <taxon>Pezizomycotina</taxon>
        <taxon>Sordariomycetes</taxon>
        <taxon>Hypocreomycetidae</taxon>
        <taxon>Glomerellales</taxon>
        <taxon>Plectosphaerellaceae</taxon>
        <taxon>Verticillium</taxon>
    </lineage>
</organism>
<protein>
    <recommendedName>
        <fullName evidence="3">glutaminase</fullName>
        <ecNumber evidence="3">3.5.1.2</ecNumber>
    </recommendedName>
</protein>
<evidence type="ECO:0000256" key="2">
    <source>
        <dbReference type="ARBA" id="ARBA00011881"/>
    </source>
</evidence>
<dbReference type="AlphaFoldDB" id="A0A0G4KMK5"/>
<proteinExistence type="inferred from homology"/>
<evidence type="ECO:0000256" key="3">
    <source>
        <dbReference type="ARBA" id="ARBA00012918"/>
    </source>
</evidence>
<dbReference type="EC" id="3.5.1.2" evidence="3"/>
<dbReference type="GO" id="GO:0006537">
    <property type="term" value="P:glutamate biosynthetic process"/>
    <property type="evidence" value="ECO:0007669"/>
    <property type="project" value="TreeGrafter"/>
</dbReference>
<dbReference type="PANTHER" id="PTHR12544">
    <property type="entry name" value="GLUTAMINASE"/>
    <property type="match status" value="1"/>
</dbReference>
<comment type="subunit">
    <text evidence="2">Homotetramer.</text>
</comment>
<evidence type="ECO:0000256" key="1">
    <source>
        <dbReference type="ARBA" id="ARBA00011076"/>
    </source>
</evidence>
<comment type="similarity">
    <text evidence="1">Belongs to the glutaminase family.</text>
</comment>
<reference evidence="7" key="1">
    <citation type="submission" date="2015-05" db="EMBL/GenBank/DDBJ databases">
        <authorList>
            <person name="Fogelqvist Johan"/>
        </authorList>
    </citation>
    <scope>NUCLEOTIDE SEQUENCE [LARGE SCALE GENOMIC DNA]</scope>
</reference>
<dbReference type="InterPro" id="IPR012338">
    <property type="entry name" value="Beta-lactam/transpept-like"/>
</dbReference>
<dbReference type="InterPro" id="IPR015868">
    <property type="entry name" value="Glutaminase"/>
</dbReference>